<feature type="compositionally biased region" description="Polar residues" evidence="1">
    <location>
        <begin position="507"/>
        <end position="516"/>
    </location>
</feature>
<feature type="compositionally biased region" description="Polar residues" evidence="1">
    <location>
        <begin position="485"/>
        <end position="497"/>
    </location>
</feature>
<feature type="region of interest" description="Disordered" evidence="1">
    <location>
        <begin position="470"/>
        <end position="578"/>
    </location>
</feature>
<organism evidence="3 4">
    <name type="scientific">Crepidotus variabilis</name>
    <dbReference type="NCBI Taxonomy" id="179855"/>
    <lineage>
        <taxon>Eukaryota</taxon>
        <taxon>Fungi</taxon>
        <taxon>Dikarya</taxon>
        <taxon>Basidiomycota</taxon>
        <taxon>Agaricomycotina</taxon>
        <taxon>Agaricomycetes</taxon>
        <taxon>Agaricomycetidae</taxon>
        <taxon>Agaricales</taxon>
        <taxon>Agaricineae</taxon>
        <taxon>Crepidotaceae</taxon>
        <taxon>Crepidotus</taxon>
    </lineage>
</organism>
<feature type="region of interest" description="Disordered" evidence="1">
    <location>
        <begin position="249"/>
        <end position="339"/>
    </location>
</feature>
<feature type="region of interest" description="Disordered" evidence="1">
    <location>
        <begin position="204"/>
        <end position="230"/>
    </location>
</feature>
<feature type="compositionally biased region" description="Basic and acidic residues" evidence="1">
    <location>
        <begin position="213"/>
        <end position="225"/>
    </location>
</feature>
<proteinExistence type="predicted"/>
<feature type="compositionally biased region" description="Low complexity" evidence="1">
    <location>
        <begin position="316"/>
        <end position="325"/>
    </location>
</feature>
<keyword evidence="4" id="KW-1185">Reference proteome</keyword>
<dbReference type="Proteomes" id="UP000807306">
    <property type="component" value="Unassembled WGS sequence"/>
</dbReference>
<keyword evidence="2" id="KW-0472">Membrane</keyword>
<keyword evidence="2" id="KW-1133">Transmembrane helix</keyword>
<feature type="compositionally biased region" description="Polar residues" evidence="1">
    <location>
        <begin position="654"/>
        <end position="663"/>
    </location>
</feature>
<feature type="region of interest" description="Disordered" evidence="1">
    <location>
        <begin position="634"/>
        <end position="672"/>
    </location>
</feature>
<evidence type="ECO:0000313" key="4">
    <source>
        <dbReference type="Proteomes" id="UP000807306"/>
    </source>
</evidence>
<feature type="compositionally biased region" description="Basic residues" evidence="1">
    <location>
        <begin position="151"/>
        <end position="161"/>
    </location>
</feature>
<evidence type="ECO:0000256" key="1">
    <source>
        <dbReference type="SAM" id="MobiDB-lite"/>
    </source>
</evidence>
<comment type="caution">
    <text evidence="3">The sequence shown here is derived from an EMBL/GenBank/DDBJ whole genome shotgun (WGS) entry which is preliminary data.</text>
</comment>
<protein>
    <submittedName>
        <fullName evidence="3">Uncharacterized protein</fullName>
    </submittedName>
</protein>
<feature type="compositionally biased region" description="Polar residues" evidence="1">
    <location>
        <begin position="361"/>
        <end position="380"/>
    </location>
</feature>
<dbReference type="EMBL" id="MU157839">
    <property type="protein sequence ID" value="KAF9530537.1"/>
    <property type="molecule type" value="Genomic_DNA"/>
</dbReference>
<accession>A0A9P6JR99</accession>
<dbReference type="AlphaFoldDB" id="A0A9P6JR99"/>
<feature type="region of interest" description="Disordered" evidence="1">
    <location>
        <begin position="137"/>
        <end position="169"/>
    </location>
</feature>
<evidence type="ECO:0000256" key="2">
    <source>
        <dbReference type="SAM" id="Phobius"/>
    </source>
</evidence>
<dbReference type="OrthoDB" id="2804493at2759"/>
<feature type="region of interest" description="Disordered" evidence="1">
    <location>
        <begin position="354"/>
        <end position="380"/>
    </location>
</feature>
<sequence>MFLTTSSRHYDQISTFLMIRKTPEDMEEPKETWAVRHATRPGLLLLGILSSFSTVQAGPLPSQEDEVFERRDTPSGSSPSVWIPIVVSAIVLVSLMVLVYARKAIARKIMANRSSTSATANATNAPRELTAEQLAGTINNGGATGAAPASRRARRPRRQRRTPSQISVTSLPEYMKEPGDEEVVIFRGRDAEDVTTMPAAVVMDAVDEERDDDNSHRSEGTHSEEYDAVPQPANHIPLLENENLTSTVDASNQGLRPPQRDLSRVSVDSGESSSLMRIDSNLPETSPDPLGPSPAYFEVVDEDSGPIQPISASTIPAESSPGLGSPSPPSSPEVPSQNRRSGFRTLLNRMSIHGTAHQRGPSGNSALSASTSNHRPNLSQSSSFFRTLSRQRSTHTLNSNHLNSPSMISLNSISSPLTHTAVRTEFTYPKTGPTPEQLMIIASRESIGRFGVPYGPDAVSFAASASMHELLPPPPDFDSAERGQPNRSVSRLRTSVDVSEGHIRNGSGDTTASSISGLPRVDSPITLDAPGLPSTQSPFPTAAPSSPLSPTYSSGAGATTRGHASEFGQRIPPSSFHDPTLHTIRSESVASMVSARTYATAAESLNTGTARSFAERYGVDEDEDEVHLENAEQSIPSVAPTEPATKHVLEPTDMTITPNTSGVTAVVGGNQA</sequence>
<feature type="compositionally biased region" description="Low complexity" evidence="1">
    <location>
        <begin position="264"/>
        <end position="274"/>
    </location>
</feature>
<reference evidence="3" key="1">
    <citation type="submission" date="2020-11" db="EMBL/GenBank/DDBJ databases">
        <authorList>
            <consortium name="DOE Joint Genome Institute"/>
            <person name="Ahrendt S."/>
            <person name="Riley R."/>
            <person name="Andreopoulos W."/>
            <person name="Labutti K."/>
            <person name="Pangilinan J."/>
            <person name="Ruiz-Duenas F.J."/>
            <person name="Barrasa J.M."/>
            <person name="Sanchez-Garcia M."/>
            <person name="Camarero S."/>
            <person name="Miyauchi S."/>
            <person name="Serrano A."/>
            <person name="Linde D."/>
            <person name="Babiker R."/>
            <person name="Drula E."/>
            <person name="Ayuso-Fernandez I."/>
            <person name="Pacheco R."/>
            <person name="Padilla G."/>
            <person name="Ferreira P."/>
            <person name="Barriuso J."/>
            <person name="Kellner H."/>
            <person name="Castanera R."/>
            <person name="Alfaro M."/>
            <person name="Ramirez L."/>
            <person name="Pisabarro A.G."/>
            <person name="Kuo A."/>
            <person name="Tritt A."/>
            <person name="Lipzen A."/>
            <person name="He G."/>
            <person name="Yan M."/>
            <person name="Ng V."/>
            <person name="Cullen D."/>
            <person name="Martin F."/>
            <person name="Rosso M.-N."/>
            <person name="Henrissat B."/>
            <person name="Hibbett D."/>
            <person name="Martinez A.T."/>
            <person name="Grigoriev I.V."/>
        </authorList>
    </citation>
    <scope>NUCLEOTIDE SEQUENCE</scope>
    <source>
        <strain evidence="3">CBS 506.95</strain>
    </source>
</reference>
<evidence type="ECO:0000313" key="3">
    <source>
        <dbReference type="EMBL" id="KAF9530537.1"/>
    </source>
</evidence>
<gene>
    <name evidence="3" type="ORF">CPB83DRAFT_850498</name>
</gene>
<feature type="compositionally biased region" description="Low complexity" evidence="1">
    <location>
        <begin position="137"/>
        <end position="150"/>
    </location>
</feature>
<keyword evidence="2" id="KW-0812">Transmembrane</keyword>
<name>A0A9P6JR99_9AGAR</name>
<feature type="transmembrane region" description="Helical" evidence="2">
    <location>
        <begin position="81"/>
        <end position="101"/>
    </location>
</feature>
<feature type="compositionally biased region" description="Low complexity" evidence="1">
    <location>
        <begin position="533"/>
        <end position="556"/>
    </location>
</feature>